<accession>A0AA88I4T1</accession>
<organism evidence="1 2">
    <name type="scientific">Artemia franciscana</name>
    <name type="common">Brine shrimp</name>
    <name type="synonym">Artemia sanfranciscana</name>
    <dbReference type="NCBI Taxonomy" id="6661"/>
    <lineage>
        <taxon>Eukaryota</taxon>
        <taxon>Metazoa</taxon>
        <taxon>Ecdysozoa</taxon>
        <taxon>Arthropoda</taxon>
        <taxon>Crustacea</taxon>
        <taxon>Branchiopoda</taxon>
        <taxon>Anostraca</taxon>
        <taxon>Artemiidae</taxon>
        <taxon>Artemia</taxon>
    </lineage>
</organism>
<reference evidence="1" key="1">
    <citation type="submission" date="2023-07" db="EMBL/GenBank/DDBJ databases">
        <title>Chromosome-level genome assembly of Artemia franciscana.</title>
        <authorList>
            <person name="Jo E."/>
        </authorList>
    </citation>
    <scope>NUCLEOTIDE SEQUENCE</scope>
    <source>
        <tissue evidence="1">Whole body</tissue>
    </source>
</reference>
<proteinExistence type="predicted"/>
<protein>
    <submittedName>
        <fullName evidence="1">Uncharacterized protein</fullName>
    </submittedName>
</protein>
<keyword evidence="2" id="KW-1185">Reference proteome</keyword>
<dbReference type="EMBL" id="JAVRJZ010000005">
    <property type="protein sequence ID" value="KAK2722798.1"/>
    <property type="molecule type" value="Genomic_DNA"/>
</dbReference>
<evidence type="ECO:0000313" key="2">
    <source>
        <dbReference type="Proteomes" id="UP001187531"/>
    </source>
</evidence>
<dbReference type="AlphaFoldDB" id="A0AA88I4T1"/>
<dbReference type="Proteomes" id="UP001187531">
    <property type="component" value="Unassembled WGS sequence"/>
</dbReference>
<evidence type="ECO:0000313" key="1">
    <source>
        <dbReference type="EMBL" id="KAK2722798.1"/>
    </source>
</evidence>
<gene>
    <name evidence="1" type="ORF">QYM36_003107</name>
</gene>
<name>A0AA88I4T1_ARTSF</name>
<comment type="caution">
    <text evidence="1">The sequence shown here is derived from an EMBL/GenBank/DDBJ whole genome shotgun (WGS) entry which is preliminary data.</text>
</comment>
<sequence length="147" mass="16340">MSGRPNVEQIFTMRQLIMAYKEADEKVKRRVISTQGSIRLPSRQVEEAASRGDRRLLKDVEVQKEQWASSVEAQLNRTAPVVLPGIPPQSIFVLSISDDDPTADKILLAVKNMKIGEGPGTDRISAEIIKSSPRQTSVIWRSSVSLL</sequence>